<evidence type="ECO:0000256" key="1">
    <source>
        <dbReference type="ARBA" id="ARBA00004141"/>
    </source>
</evidence>
<dbReference type="GO" id="GO:0000271">
    <property type="term" value="P:polysaccharide biosynthetic process"/>
    <property type="evidence" value="ECO:0007669"/>
    <property type="project" value="InterPro"/>
</dbReference>
<organism evidence="8 9">
    <name type="scientific">Actinoplanes octamycinicus</name>
    <dbReference type="NCBI Taxonomy" id="135948"/>
    <lineage>
        <taxon>Bacteria</taxon>
        <taxon>Bacillati</taxon>
        <taxon>Actinomycetota</taxon>
        <taxon>Actinomycetes</taxon>
        <taxon>Micromonosporales</taxon>
        <taxon>Micromonosporaceae</taxon>
        <taxon>Actinoplanes</taxon>
    </lineage>
</organism>
<dbReference type="GO" id="GO:0016020">
    <property type="term" value="C:membrane"/>
    <property type="evidence" value="ECO:0007669"/>
    <property type="project" value="UniProtKB-SubCell"/>
</dbReference>
<gene>
    <name evidence="8" type="ORF">BJY16_003498</name>
</gene>
<accession>A0A7W7GXD7</accession>
<evidence type="ECO:0000259" key="7">
    <source>
        <dbReference type="Pfam" id="PF04138"/>
    </source>
</evidence>
<evidence type="ECO:0000256" key="6">
    <source>
        <dbReference type="SAM" id="Phobius"/>
    </source>
</evidence>
<feature type="region of interest" description="Disordered" evidence="5">
    <location>
        <begin position="198"/>
        <end position="259"/>
    </location>
</feature>
<name>A0A7W7GXD7_9ACTN</name>
<proteinExistence type="predicted"/>
<dbReference type="AlphaFoldDB" id="A0A7W7GXD7"/>
<evidence type="ECO:0000256" key="4">
    <source>
        <dbReference type="ARBA" id="ARBA00023136"/>
    </source>
</evidence>
<evidence type="ECO:0000256" key="2">
    <source>
        <dbReference type="ARBA" id="ARBA00022692"/>
    </source>
</evidence>
<feature type="domain" description="GtrA/DPMS transmembrane" evidence="7">
    <location>
        <begin position="25"/>
        <end position="142"/>
    </location>
</feature>
<dbReference type="EMBL" id="JACHNB010000001">
    <property type="protein sequence ID" value="MBB4740039.1"/>
    <property type="molecule type" value="Genomic_DNA"/>
</dbReference>
<feature type="compositionally biased region" description="Low complexity" evidence="5">
    <location>
        <begin position="198"/>
        <end position="208"/>
    </location>
</feature>
<dbReference type="Pfam" id="PF04138">
    <property type="entry name" value="GtrA_DPMS_TM"/>
    <property type="match status" value="1"/>
</dbReference>
<reference evidence="8 9" key="1">
    <citation type="submission" date="2020-08" db="EMBL/GenBank/DDBJ databases">
        <title>Sequencing the genomes of 1000 actinobacteria strains.</title>
        <authorList>
            <person name="Klenk H.-P."/>
        </authorList>
    </citation>
    <scope>NUCLEOTIDE SEQUENCE [LARGE SCALE GENOMIC DNA]</scope>
    <source>
        <strain evidence="8 9">DSM 45809</strain>
    </source>
</reference>
<sequence length="317" mass="33344">MPSPSGRLARPPAWNATVPRQLLWFMLVGALSTVLQTIVYVSVREVVAATWASWLALLVVTPVNTEAHRRITFNVTTSAIARLHWEAGLTSVVVYLANLAASPWFAAIAGPHPSALTESLILALTGSLVGGARYLILRSWVFAARRHTPATPAPALAEIPGAAEAGATLTTAPEAGVTAVATEACVTAVATEAGVTTTAATEATVTTPPDRRNAVSRRPRRFRPNSAPATAATEPKPQWASSAEPGTTGEPFSPTTFPAFPTTGNISAALACLGTLAPIPTARLCTSHGNTGVLNQRPPGRLRTWHRNRRQHLTARS</sequence>
<feature type="transmembrane region" description="Helical" evidence="6">
    <location>
        <begin position="21"/>
        <end position="40"/>
    </location>
</feature>
<comment type="caution">
    <text evidence="8">The sequence shown here is derived from an EMBL/GenBank/DDBJ whole genome shotgun (WGS) entry which is preliminary data.</text>
</comment>
<comment type="subcellular location">
    <subcellularLocation>
        <location evidence="1">Membrane</location>
        <topology evidence="1">Multi-pass membrane protein</topology>
    </subcellularLocation>
</comment>
<evidence type="ECO:0000313" key="9">
    <source>
        <dbReference type="Proteomes" id="UP000546162"/>
    </source>
</evidence>
<evidence type="ECO:0000313" key="8">
    <source>
        <dbReference type="EMBL" id="MBB4740039.1"/>
    </source>
</evidence>
<dbReference type="RefSeq" id="WP_185040494.1">
    <property type="nucleotide sequence ID" value="NZ_BAABFG010000005.1"/>
</dbReference>
<feature type="transmembrane region" description="Helical" evidence="6">
    <location>
        <begin position="46"/>
        <end position="64"/>
    </location>
</feature>
<keyword evidence="4 6" id="KW-0472">Membrane</keyword>
<evidence type="ECO:0000256" key="5">
    <source>
        <dbReference type="SAM" id="MobiDB-lite"/>
    </source>
</evidence>
<keyword evidence="2 6" id="KW-0812">Transmembrane</keyword>
<feature type="compositionally biased region" description="Basic residues" evidence="5">
    <location>
        <begin position="214"/>
        <end position="223"/>
    </location>
</feature>
<keyword evidence="9" id="KW-1185">Reference proteome</keyword>
<protein>
    <submittedName>
        <fullName evidence="8">Putative flippase GtrA</fullName>
    </submittedName>
</protein>
<feature type="transmembrane region" description="Helical" evidence="6">
    <location>
        <begin position="85"/>
        <end position="107"/>
    </location>
</feature>
<feature type="transmembrane region" description="Helical" evidence="6">
    <location>
        <begin position="119"/>
        <end position="136"/>
    </location>
</feature>
<dbReference type="Proteomes" id="UP000546162">
    <property type="component" value="Unassembled WGS sequence"/>
</dbReference>
<keyword evidence="3 6" id="KW-1133">Transmembrane helix</keyword>
<evidence type="ECO:0000256" key="3">
    <source>
        <dbReference type="ARBA" id="ARBA00022989"/>
    </source>
</evidence>
<dbReference type="InterPro" id="IPR007267">
    <property type="entry name" value="GtrA_DPMS_TM"/>
</dbReference>